<dbReference type="PANTHER" id="PTHR43445:SF3">
    <property type="entry name" value="UDP-N-ACETYLMURAMATE--L-ALANINE LIGASE"/>
    <property type="match status" value="1"/>
</dbReference>
<evidence type="ECO:0000256" key="1">
    <source>
        <dbReference type="ARBA" id="ARBA00004496"/>
    </source>
</evidence>
<keyword evidence="5" id="KW-0436">Ligase</keyword>
<gene>
    <name evidence="12" type="ORF">UFOPK1493_01869</name>
</gene>
<organism evidence="12">
    <name type="scientific">freshwater metagenome</name>
    <dbReference type="NCBI Taxonomy" id="449393"/>
    <lineage>
        <taxon>unclassified sequences</taxon>
        <taxon>metagenomes</taxon>
        <taxon>ecological metagenomes</taxon>
    </lineage>
</organism>
<name>A0A6J6DE79_9ZZZZ</name>
<dbReference type="Pfam" id="PF01225">
    <property type="entry name" value="Mur_ligase"/>
    <property type="match status" value="1"/>
</dbReference>
<dbReference type="AlphaFoldDB" id="A0A6J6DE79"/>
<dbReference type="InterPro" id="IPR005758">
    <property type="entry name" value="UDP-N-AcMur_Ala_ligase_MurC"/>
</dbReference>
<evidence type="ECO:0000256" key="2">
    <source>
        <dbReference type="ARBA" id="ARBA00004752"/>
    </source>
</evidence>
<evidence type="ECO:0000256" key="7">
    <source>
        <dbReference type="ARBA" id="ARBA00022840"/>
    </source>
</evidence>
<sequence length="476" mass="50298">MTTSPAPIAPIDLSERKRLHVVGVGGPGMSAIAIVLAEMGHEVSGSDLRERPVLDRLRAGGVTVHVGHDRAVVHGCDAVTASTAVPDRNVELDESRRLGITTLRRAGMLASICAQARSLAVAGTHGKTTTTSMLMMILAEAGLRPSFVIGGDVTDTGTGAQWTGGEWLVVEADESDGTHLELPLHGTILTNVEVDHLDHYGTFAEIERSFDRYLGQITGPKVVAADDPVCRRLAADHGAVTYGTADDADVRAVEVESVRGSFRFGVVRHGEHLGTVELPLRGIHNVRNAVGALAMAMEVGVSFDDAASALARFGGVARRFDVRGVSGGATLVDDYAHLPSEIAAVLAAARVSGDGWRRVVAVFQPNRFNRMAVMWPDYADAFTEADVVVLTDIFASGTEPIPGVTGKLVVNAVLDAHPNTRLVWLPRRQDLVEFVAGELRDGDVCISMGCGDIASFPSEVIAARAARGVGSEETSP</sequence>
<protein>
    <recommendedName>
        <fullName evidence="3">UDP-N-acetylmuramate--L-alanine ligase</fullName>
        <ecNumber evidence="3">6.3.2.8</ecNumber>
    </recommendedName>
</protein>
<comment type="subcellular location">
    <subcellularLocation>
        <location evidence="1">Cytoplasm</location>
    </subcellularLocation>
</comment>
<dbReference type="NCBIfam" id="TIGR01082">
    <property type="entry name" value="murC"/>
    <property type="match status" value="1"/>
</dbReference>
<proteinExistence type="inferred from homology"/>
<comment type="pathway">
    <text evidence="2">Cell wall biogenesis; peptidoglycan biosynthesis.</text>
</comment>
<dbReference type="Gene3D" id="3.40.1190.10">
    <property type="entry name" value="Mur-like, catalytic domain"/>
    <property type="match status" value="1"/>
</dbReference>
<dbReference type="SUPFAM" id="SSF53623">
    <property type="entry name" value="MurD-like peptide ligases, catalytic domain"/>
    <property type="match status" value="1"/>
</dbReference>
<evidence type="ECO:0000256" key="4">
    <source>
        <dbReference type="ARBA" id="ARBA00022490"/>
    </source>
</evidence>
<dbReference type="GO" id="GO:0009252">
    <property type="term" value="P:peptidoglycan biosynthetic process"/>
    <property type="evidence" value="ECO:0007669"/>
    <property type="project" value="UniProtKB-UniPathway"/>
</dbReference>
<dbReference type="InterPro" id="IPR036565">
    <property type="entry name" value="Mur-like_cat_sf"/>
</dbReference>
<evidence type="ECO:0000259" key="9">
    <source>
        <dbReference type="Pfam" id="PF01225"/>
    </source>
</evidence>
<dbReference type="InterPro" id="IPR036615">
    <property type="entry name" value="Mur_ligase_C_dom_sf"/>
</dbReference>
<feature type="domain" description="Mur ligase central" evidence="11">
    <location>
        <begin position="121"/>
        <end position="296"/>
    </location>
</feature>
<accession>A0A6J6DE79</accession>
<dbReference type="InterPro" id="IPR004101">
    <property type="entry name" value="Mur_ligase_C"/>
</dbReference>
<dbReference type="GO" id="GO:0005737">
    <property type="term" value="C:cytoplasm"/>
    <property type="evidence" value="ECO:0007669"/>
    <property type="project" value="UniProtKB-SubCell"/>
</dbReference>
<dbReference type="Gene3D" id="3.40.50.720">
    <property type="entry name" value="NAD(P)-binding Rossmann-like Domain"/>
    <property type="match status" value="1"/>
</dbReference>
<dbReference type="HAMAP" id="MF_00046">
    <property type="entry name" value="MurC"/>
    <property type="match status" value="1"/>
</dbReference>
<dbReference type="InterPro" id="IPR013221">
    <property type="entry name" value="Mur_ligase_cen"/>
</dbReference>
<dbReference type="EC" id="6.3.2.8" evidence="3"/>
<evidence type="ECO:0000256" key="3">
    <source>
        <dbReference type="ARBA" id="ARBA00012211"/>
    </source>
</evidence>
<evidence type="ECO:0000259" key="10">
    <source>
        <dbReference type="Pfam" id="PF02875"/>
    </source>
</evidence>
<dbReference type="Pfam" id="PF02875">
    <property type="entry name" value="Mur_ligase_C"/>
    <property type="match status" value="1"/>
</dbReference>
<dbReference type="SUPFAM" id="SSF53244">
    <property type="entry name" value="MurD-like peptide ligases, peptide-binding domain"/>
    <property type="match status" value="1"/>
</dbReference>
<dbReference type="GO" id="GO:0008763">
    <property type="term" value="F:UDP-N-acetylmuramate-L-alanine ligase activity"/>
    <property type="evidence" value="ECO:0007669"/>
    <property type="project" value="UniProtKB-EC"/>
</dbReference>
<reference evidence="12" key="1">
    <citation type="submission" date="2020-05" db="EMBL/GenBank/DDBJ databases">
        <authorList>
            <person name="Chiriac C."/>
            <person name="Salcher M."/>
            <person name="Ghai R."/>
            <person name="Kavagutti S V."/>
        </authorList>
    </citation>
    <scope>NUCLEOTIDE SEQUENCE</scope>
</reference>
<dbReference type="Gene3D" id="3.90.190.20">
    <property type="entry name" value="Mur ligase, C-terminal domain"/>
    <property type="match status" value="1"/>
</dbReference>
<feature type="domain" description="Mur ligase N-terminal catalytic" evidence="9">
    <location>
        <begin position="19"/>
        <end position="116"/>
    </location>
</feature>
<dbReference type="UniPathway" id="UPA00219"/>
<dbReference type="InterPro" id="IPR000713">
    <property type="entry name" value="Mur_ligase_N"/>
</dbReference>
<dbReference type="InterPro" id="IPR050061">
    <property type="entry name" value="MurCDEF_pg_biosynth"/>
</dbReference>
<dbReference type="GO" id="GO:0005524">
    <property type="term" value="F:ATP binding"/>
    <property type="evidence" value="ECO:0007669"/>
    <property type="project" value="UniProtKB-KW"/>
</dbReference>
<evidence type="ECO:0000256" key="5">
    <source>
        <dbReference type="ARBA" id="ARBA00022598"/>
    </source>
</evidence>
<evidence type="ECO:0000256" key="6">
    <source>
        <dbReference type="ARBA" id="ARBA00022741"/>
    </source>
</evidence>
<keyword evidence="7" id="KW-0067">ATP-binding</keyword>
<dbReference type="EMBL" id="CAEZSR010000064">
    <property type="protein sequence ID" value="CAB4562360.1"/>
    <property type="molecule type" value="Genomic_DNA"/>
</dbReference>
<keyword evidence="6" id="KW-0547">Nucleotide-binding</keyword>
<comment type="catalytic activity">
    <reaction evidence="8">
        <text>UDP-N-acetyl-alpha-D-muramate + L-alanine + ATP = UDP-N-acetyl-alpha-D-muramoyl-L-alanine + ADP + phosphate + H(+)</text>
        <dbReference type="Rhea" id="RHEA:23372"/>
        <dbReference type="ChEBI" id="CHEBI:15378"/>
        <dbReference type="ChEBI" id="CHEBI:30616"/>
        <dbReference type="ChEBI" id="CHEBI:43474"/>
        <dbReference type="ChEBI" id="CHEBI:57972"/>
        <dbReference type="ChEBI" id="CHEBI:70757"/>
        <dbReference type="ChEBI" id="CHEBI:83898"/>
        <dbReference type="ChEBI" id="CHEBI:456216"/>
        <dbReference type="EC" id="6.3.2.8"/>
    </reaction>
</comment>
<evidence type="ECO:0000259" key="11">
    <source>
        <dbReference type="Pfam" id="PF08245"/>
    </source>
</evidence>
<evidence type="ECO:0000313" key="12">
    <source>
        <dbReference type="EMBL" id="CAB4562360.1"/>
    </source>
</evidence>
<feature type="domain" description="Mur ligase C-terminal" evidence="10">
    <location>
        <begin position="318"/>
        <end position="451"/>
    </location>
</feature>
<dbReference type="PANTHER" id="PTHR43445">
    <property type="entry name" value="UDP-N-ACETYLMURAMATE--L-ALANINE LIGASE-RELATED"/>
    <property type="match status" value="1"/>
</dbReference>
<keyword evidence="4" id="KW-0963">Cytoplasm</keyword>
<evidence type="ECO:0000256" key="8">
    <source>
        <dbReference type="ARBA" id="ARBA00047833"/>
    </source>
</evidence>
<dbReference type="Pfam" id="PF08245">
    <property type="entry name" value="Mur_ligase_M"/>
    <property type="match status" value="1"/>
</dbReference>
<dbReference type="CDD" id="cd01983">
    <property type="entry name" value="SIMIBI"/>
    <property type="match status" value="1"/>
</dbReference>
<dbReference type="SUPFAM" id="SSF51984">
    <property type="entry name" value="MurCD N-terminal domain"/>
    <property type="match status" value="1"/>
</dbReference>